<feature type="region of interest" description="Disordered" evidence="7">
    <location>
        <begin position="468"/>
        <end position="529"/>
    </location>
</feature>
<keyword evidence="12" id="KW-1185">Reference proteome</keyword>
<dbReference type="Pfam" id="PF13520">
    <property type="entry name" value="AA_permease_2"/>
    <property type="match status" value="1"/>
</dbReference>
<feature type="transmembrane region" description="Helical" evidence="8">
    <location>
        <begin position="122"/>
        <end position="141"/>
    </location>
</feature>
<feature type="transmembrane region" description="Helical" evidence="8">
    <location>
        <begin position="403"/>
        <end position="426"/>
    </location>
</feature>
<dbReference type="InterPro" id="IPR002293">
    <property type="entry name" value="AA/rel_permease1"/>
</dbReference>
<feature type="transmembrane region" description="Helical" evidence="8">
    <location>
        <begin position="193"/>
        <end position="218"/>
    </location>
</feature>
<evidence type="ECO:0000256" key="6">
    <source>
        <dbReference type="ARBA" id="ARBA00023242"/>
    </source>
</evidence>
<dbReference type="EMBL" id="JABEYC010000241">
    <property type="protein sequence ID" value="KAF4980328.1"/>
    <property type="molecule type" value="Genomic_DNA"/>
</dbReference>
<feature type="compositionally biased region" description="Basic residues" evidence="7">
    <location>
        <begin position="480"/>
        <end position="490"/>
    </location>
</feature>
<dbReference type="PANTHER" id="PTHR45649">
    <property type="entry name" value="AMINO-ACID PERMEASE BAT1"/>
    <property type="match status" value="1"/>
</dbReference>
<keyword evidence="9" id="KW-0732">Signal</keyword>
<keyword evidence="5 8" id="KW-0472">Membrane</keyword>
<organism evidence="11 12">
    <name type="scientific">Fusarium zealandicum</name>
    <dbReference type="NCBI Taxonomy" id="1053134"/>
    <lineage>
        <taxon>Eukaryota</taxon>
        <taxon>Fungi</taxon>
        <taxon>Dikarya</taxon>
        <taxon>Ascomycota</taxon>
        <taxon>Pezizomycotina</taxon>
        <taxon>Sordariomycetes</taxon>
        <taxon>Hypocreomycetidae</taxon>
        <taxon>Hypocreales</taxon>
        <taxon>Nectriaceae</taxon>
        <taxon>Fusarium</taxon>
        <taxon>Fusarium staphyleae species complex</taxon>
    </lineage>
</organism>
<feature type="transmembrane region" description="Helical" evidence="8">
    <location>
        <begin position="916"/>
        <end position="936"/>
    </location>
</feature>
<evidence type="ECO:0000313" key="12">
    <source>
        <dbReference type="Proteomes" id="UP000635477"/>
    </source>
</evidence>
<accession>A0A8H4UP56</accession>
<proteinExistence type="predicted"/>
<evidence type="ECO:0000256" key="3">
    <source>
        <dbReference type="ARBA" id="ARBA00022692"/>
    </source>
</evidence>
<feature type="transmembrane region" description="Helical" evidence="8">
    <location>
        <begin position="358"/>
        <end position="382"/>
    </location>
</feature>
<dbReference type="OrthoDB" id="5370478at2759"/>
<evidence type="ECO:0000256" key="9">
    <source>
        <dbReference type="SAM" id="SignalP"/>
    </source>
</evidence>
<dbReference type="Gene3D" id="1.20.1740.10">
    <property type="entry name" value="Amino acid/polyamine transporter I"/>
    <property type="match status" value="1"/>
</dbReference>
<feature type="compositionally biased region" description="Polar residues" evidence="7">
    <location>
        <begin position="506"/>
        <end position="526"/>
    </location>
</feature>
<feature type="chain" id="PRO_5034299906" description="Xylanolytic transcriptional activator regulatory domain-containing protein" evidence="9">
    <location>
        <begin position="19"/>
        <end position="1080"/>
    </location>
</feature>
<feature type="region of interest" description="Disordered" evidence="7">
    <location>
        <begin position="1029"/>
        <end position="1053"/>
    </location>
</feature>
<evidence type="ECO:0000256" key="8">
    <source>
        <dbReference type="SAM" id="Phobius"/>
    </source>
</evidence>
<evidence type="ECO:0000256" key="1">
    <source>
        <dbReference type="ARBA" id="ARBA00004141"/>
    </source>
</evidence>
<feature type="transmembrane region" description="Helical" evidence="8">
    <location>
        <begin position="284"/>
        <end position="311"/>
    </location>
</feature>
<feature type="transmembrane region" description="Helical" evidence="8">
    <location>
        <begin position="332"/>
        <end position="352"/>
    </location>
</feature>
<feature type="domain" description="Xylanolytic transcriptional activator regulatory" evidence="10">
    <location>
        <begin position="650"/>
        <end position="733"/>
    </location>
</feature>
<keyword evidence="3 8" id="KW-0812">Transmembrane</keyword>
<evidence type="ECO:0000313" key="11">
    <source>
        <dbReference type="EMBL" id="KAF4980328.1"/>
    </source>
</evidence>
<sequence>MVAMAFAILNTWIALAGSIGLVLPSGGSVALVYGFVFCVLCNLALTASLGEMAAVWSTSGGQYHFVYALCADKWKRPMSFWVGWINIAGWLIVVTVQGFFAAQFICAAAVVASNDTFIVTQWSTYLIFLAILAFATLANIFGNRILGRWNDAALAWSVLGVVIIGIVLLTMSKKSDASFVFTNFDNQTGWPDGMAWILGLLQSALSLIGFDVVLHMAEEMPNPARDAPRAMIYAIIVGGVTGGAFILVMLFCLADPSAITSTVTNMPIVELIHQATRSRAATTILTLMLSICFINGTNASITSASRLLFAMARDKGIVFHDFFSHIHPDRNVPTRAILLCFFFNVAFGLLYLGPSVAFGAYISSCTILLNVSYAFPVAILLARGRSVLEAHQRRDTPFKLGRWGLVINWIASIFVSVTSVVSLPFLTGSSSNLTVLLLPSSHPGIGQHDERAKVKCVNSGTSPCQRCHKNGKPGCELTRPRARASKKVSGRGHGQTPEPALRDRVSTNTPAGQSTVRPSPASTNQAARAETMDDHLKGLPISVVLKALNIFTAKFPELRILQPSAFIKEYRAGRSRESRILLATTLAITRKQSSICSEEWLSRLRSSDCYVLYAWNVLSDLILQPPNVQVVQALLILTLYEWGVREFHKAWMHCGMAIRIMQSLHSSRIAPNSLDVSQSSDLDELTAVVESRTYWACFIMDCTINSGTYNPRMLPMSEMQKLKVPRPPNFVDFAFGSDGATLSQNLMIEQVDSSGNLDLAQSFETIVLGFDIYAQAMAFVFNNGRCAPGMCAPENCPWIPGSLWSNCRNRLEEWRRSQHHRLHYPRHSVAVHMTLGHGESFIYLNMLYYLSVIMLHREYFPFLPTAESTPRGPVDPPLLEAAAPLGWWEDSAKELCGAAEQIACLLQEASECGIPLMTPFSGFCAFTACFLNLYAFRFPKMNLDRSPRAEELMKWGLAYLEEFQNAWELAGGWIKTIKNASLLYQRATDDSARFHGRSRADFETLHQSIHEYRIVDRSDLHLQQIRRADRNASTSNENERVGQAQYPVSPSTNPPFMDPFPNWWSILQEVEFAEISNMMA</sequence>
<dbReference type="PANTHER" id="PTHR45649:SF14">
    <property type="entry name" value="GABA PERMEASE"/>
    <property type="match status" value="1"/>
</dbReference>
<dbReference type="GO" id="GO:0008270">
    <property type="term" value="F:zinc ion binding"/>
    <property type="evidence" value="ECO:0007669"/>
    <property type="project" value="InterPro"/>
</dbReference>
<dbReference type="CDD" id="cd12148">
    <property type="entry name" value="fungal_TF_MHR"/>
    <property type="match status" value="1"/>
</dbReference>
<dbReference type="AlphaFoldDB" id="A0A8H4UP56"/>
<keyword evidence="4 8" id="KW-1133">Transmembrane helix</keyword>
<dbReference type="SMART" id="SM00906">
    <property type="entry name" value="Fungal_trans"/>
    <property type="match status" value="1"/>
</dbReference>
<evidence type="ECO:0000256" key="7">
    <source>
        <dbReference type="SAM" id="MobiDB-lite"/>
    </source>
</evidence>
<reference evidence="11" key="1">
    <citation type="journal article" date="2020" name="BMC Genomics">
        <title>Correction to: Identification and distribution of gene clusters required for synthesis of sphingolipid metabolism inhibitors in diverse species of the filamentous fungus Fusarium.</title>
        <authorList>
            <person name="Kim H.S."/>
            <person name="Lohmar J.M."/>
            <person name="Busman M."/>
            <person name="Brown D.W."/>
            <person name="Naumann T.A."/>
            <person name="Divon H.H."/>
            <person name="Lysoe E."/>
            <person name="Uhlig S."/>
            <person name="Proctor R.H."/>
        </authorList>
    </citation>
    <scope>NUCLEOTIDE SEQUENCE</scope>
    <source>
        <strain evidence="11">NRRL 22465</strain>
    </source>
</reference>
<feature type="transmembrane region" description="Helical" evidence="8">
    <location>
        <begin position="83"/>
        <end position="110"/>
    </location>
</feature>
<reference evidence="11" key="2">
    <citation type="submission" date="2020-05" db="EMBL/GenBank/DDBJ databases">
        <authorList>
            <person name="Kim H.-S."/>
            <person name="Proctor R.H."/>
            <person name="Brown D.W."/>
        </authorList>
    </citation>
    <scope>NUCLEOTIDE SEQUENCE</scope>
    <source>
        <strain evidence="11">NRRL 22465</strain>
    </source>
</reference>
<feature type="signal peptide" evidence="9">
    <location>
        <begin position="1"/>
        <end position="18"/>
    </location>
</feature>
<evidence type="ECO:0000256" key="5">
    <source>
        <dbReference type="ARBA" id="ARBA00023136"/>
    </source>
</evidence>
<feature type="transmembrane region" description="Helical" evidence="8">
    <location>
        <begin position="230"/>
        <end position="251"/>
    </location>
</feature>
<feature type="transmembrane region" description="Helical" evidence="8">
    <location>
        <begin position="30"/>
        <end position="49"/>
    </location>
</feature>
<dbReference type="GO" id="GO:0016020">
    <property type="term" value="C:membrane"/>
    <property type="evidence" value="ECO:0007669"/>
    <property type="project" value="UniProtKB-SubCell"/>
</dbReference>
<dbReference type="GO" id="GO:0006351">
    <property type="term" value="P:DNA-templated transcription"/>
    <property type="evidence" value="ECO:0007669"/>
    <property type="project" value="InterPro"/>
</dbReference>
<dbReference type="Proteomes" id="UP000635477">
    <property type="component" value="Unassembled WGS sequence"/>
</dbReference>
<gene>
    <name evidence="11" type="ORF">FZEAL_3645</name>
</gene>
<keyword evidence="6" id="KW-0539">Nucleus</keyword>
<evidence type="ECO:0000256" key="2">
    <source>
        <dbReference type="ARBA" id="ARBA00022448"/>
    </source>
</evidence>
<comment type="caution">
    <text evidence="11">The sequence shown here is derived from an EMBL/GenBank/DDBJ whole genome shotgun (WGS) entry which is preliminary data.</text>
</comment>
<comment type="subcellular location">
    <subcellularLocation>
        <location evidence="1">Membrane</location>
        <topology evidence="1">Multi-pass membrane protein</topology>
    </subcellularLocation>
</comment>
<feature type="transmembrane region" description="Helical" evidence="8">
    <location>
        <begin position="153"/>
        <end position="173"/>
    </location>
</feature>
<evidence type="ECO:0000256" key="4">
    <source>
        <dbReference type="ARBA" id="ARBA00022989"/>
    </source>
</evidence>
<dbReference type="GO" id="GO:0022857">
    <property type="term" value="F:transmembrane transporter activity"/>
    <property type="evidence" value="ECO:0007669"/>
    <property type="project" value="InterPro"/>
</dbReference>
<name>A0A8H4UP56_9HYPO</name>
<dbReference type="Pfam" id="PF04082">
    <property type="entry name" value="Fungal_trans"/>
    <property type="match status" value="1"/>
</dbReference>
<dbReference type="GO" id="GO:0003677">
    <property type="term" value="F:DNA binding"/>
    <property type="evidence" value="ECO:0007669"/>
    <property type="project" value="InterPro"/>
</dbReference>
<keyword evidence="2" id="KW-0813">Transport</keyword>
<dbReference type="InterPro" id="IPR007219">
    <property type="entry name" value="XnlR_reg_dom"/>
</dbReference>
<protein>
    <recommendedName>
        <fullName evidence="10">Xylanolytic transcriptional activator regulatory domain-containing protein</fullName>
    </recommendedName>
</protein>
<evidence type="ECO:0000259" key="10">
    <source>
        <dbReference type="SMART" id="SM00906"/>
    </source>
</evidence>